<sequence>MLRLLPILALFLAFSSGIVFAATNDAPTARSHNPVHRTTTPHTMQLVQVTTPVPYDEVTARLYGLLGPLNSGKVLPGATSVADLEARVASVVGSSDFMHFVEYNHGSWFQLYNANPTPRFKVYVIGNPLVAETMVKFDLRAAYNVPFRLMILENGNATKIVHQLPSSVIDLSGPEDMRSAAASLDQKLEALVDKMAAVV</sequence>
<dbReference type="Gene3D" id="3.30.310.70">
    <property type="entry name" value="TT1751-like domain"/>
    <property type="match status" value="1"/>
</dbReference>
<keyword evidence="4" id="KW-1185">Reference proteome</keyword>
<protein>
    <recommendedName>
        <fullName evidence="5">DUF302 domain-containing protein</fullName>
    </recommendedName>
</protein>
<evidence type="ECO:0000256" key="1">
    <source>
        <dbReference type="SAM" id="SignalP"/>
    </source>
</evidence>
<evidence type="ECO:0008006" key="5">
    <source>
        <dbReference type="Google" id="ProtNLM"/>
    </source>
</evidence>
<organism evidence="2 4">
    <name type="scientific">Mycena citricolor</name>
    <dbReference type="NCBI Taxonomy" id="2018698"/>
    <lineage>
        <taxon>Eukaryota</taxon>
        <taxon>Fungi</taxon>
        <taxon>Dikarya</taxon>
        <taxon>Basidiomycota</taxon>
        <taxon>Agaricomycotina</taxon>
        <taxon>Agaricomycetes</taxon>
        <taxon>Agaricomycetidae</taxon>
        <taxon>Agaricales</taxon>
        <taxon>Marasmiineae</taxon>
        <taxon>Mycenaceae</taxon>
        <taxon>Mycena</taxon>
    </lineage>
</organism>
<dbReference type="Proteomes" id="UP001295794">
    <property type="component" value="Unassembled WGS sequence"/>
</dbReference>
<feature type="chain" id="PRO_5042440712" description="DUF302 domain-containing protein" evidence="1">
    <location>
        <begin position="22"/>
        <end position="199"/>
    </location>
</feature>
<gene>
    <name evidence="2" type="ORF">MYCIT1_LOCUS11120</name>
    <name evidence="3" type="ORF">MYCIT1_LOCUS20146</name>
</gene>
<dbReference type="EMBL" id="CAVNYO010000137">
    <property type="protein sequence ID" value="CAK5268086.1"/>
    <property type="molecule type" value="Genomic_DNA"/>
</dbReference>
<name>A0AAD2H2N0_9AGAR</name>
<comment type="caution">
    <text evidence="2">The sequence shown here is derived from an EMBL/GenBank/DDBJ whole genome shotgun (WGS) entry which is preliminary data.</text>
</comment>
<dbReference type="AlphaFoldDB" id="A0AAD2H2N0"/>
<reference evidence="2" key="1">
    <citation type="submission" date="2023-11" db="EMBL/GenBank/DDBJ databases">
        <authorList>
            <person name="De Vega J J."/>
            <person name="De Vega J J."/>
        </authorList>
    </citation>
    <scope>NUCLEOTIDE SEQUENCE</scope>
</reference>
<proteinExistence type="predicted"/>
<evidence type="ECO:0000313" key="3">
    <source>
        <dbReference type="EMBL" id="CAK5273594.1"/>
    </source>
</evidence>
<dbReference type="CDD" id="cd14797">
    <property type="entry name" value="DUF302"/>
    <property type="match status" value="1"/>
</dbReference>
<feature type="signal peptide" evidence="1">
    <location>
        <begin position="1"/>
        <end position="21"/>
    </location>
</feature>
<dbReference type="EMBL" id="CAVNYO010000397">
    <property type="protein sequence ID" value="CAK5273594.1"/>
    <property type="molecule type" value="Genomic_DNA"/>
</dbReference>
<keyword evidence="1" id="KW-0732">Signal</keyword>
<accession>A0AAD2H2N0</accession>
<evidence type="ECO:0000313" key="2">
    <source>
        <dbReference type="EMBL" id="CAK5268086.1"/>
    </source>
</evidence>
<dbReference type="InterPro" id="IPR035923">
    <property type="entry name" value="TT1751-like_sf"/>
</dbReference>
<dbReference type="SUPFAM" id="SSF103247">
    <property type="entry name" value="TT1751-like"/>
    <property type="match status" value="1"/>
</dbReference>
<dbReference type="InterPro" id="IPR005180">
    <property type="entry name" value="DUF302"/>
</dbReference>
<evidence type="ECO:0000313" key="4">
    <source>
        <dbReference type="Proteomes" id="UP001295794"/>
    </source>
</evidence>